<name>A6G121_9BACT</name>
<reference evidence="1 2" key="1">
    <citation type="submission" date="2007-06" db="EMBL/GenBank/DDBJ databases">
        <authorList>
            <person name="Shimkets L."/>
            <person name="Ferriera S."/>
            <person name="Johnson J."/>
            <person name="Kravitz S."/>
            <person name="Beeson K."/>
            <person name="Sutton G."/>
            <person name="Rogers Y.-H."/>
            <person name="Friedman R."/>
            <person name="Frazier M."/>
            <person name="Venter J.C."/>
        </authorList>
    </citation>
    <scope>NUCLEOTIDE SEQUENCE [LARGE SCALE GENOMIC DNA]</scope>
    <source>
        <strain evidence="1 2">SIR-1</strain>
    </source>
</reference>
<dbReference type="Proteomes" id="UP000005801">
    <property type="component" value="Unassembled WGS sequence"/>
</dbReference>
<dbReference type="EMBL" id="ABCS01000010">
    <property type="protein sequence ID" value="EDM80559.1"/>
    <property type="molecule type" value="Genomic_DNA"/>
</dbReference>
<accession>A6G121</accession>
<keyword evidence="2" id="KW-1185">Reference proteome</keyword>
<sequence>MALGPVDAPSHEQVVAVQRFLQRGRQRGLERSLDAIFLALADTRWTVLGAVDEHFAEVELEALIEEGLPALLLEPTQTLDAMQQAAGLERRPPGLVLDLLLRPTFVGATHLRFSNTPERILATYTDRYDPTWQLFPSDWLDLPEGAPWQPPRVIELASPLPSSPVVSPAEMAETLDAARAVCARGLEPCRCRDGMLVSFRAADDAGQYDLHSCHMTDHGALRGLVGRALELALDAFGDAPLRARLSSTLDYVPRPGR</sequence>
<comment type="caution">
    <text evidence="1">The sequence shown here is derived from an EMBL/GenBank/DDBJ whole genome shotgun (WGS) entry which is preliminary data.</text>
</comment>
<organism evidence="1 2">
    <name type="scientific">Plesiocystis pacifica SIR-1</name>
    <dbReference type="NCBI Taxonomy" id="391625"/>
    <lineage>
        <taxon>Bacteria</taxon>
        <taxon>Pseudomonadati</taxon>
        <taxon>Myxococcota</taxon>
        <taxon>Polyangia</taxon>
        <taxon>Nannocystales</taxon>
        <taxon>Nannocystaceae</taxon>
        <taxon>Plesiocystis</taxon>
    </lineage>
</organism>
<evidence type="ECO:0000313" key="2">
    <source>
        <dbReference type="Proteomes" id="UP000005801"/>
    </source>
</evidence>
<gene>
    <name evidence="1" type="ORF">PPSIR1_42149</name>
</gene>
<evidence type="ECO:0000313" key="1">
    <source>
        <dbReference type="EMBL" id="EDM80559.1"/>
    </source>
</evidence>
<dbReference type="AlphaFoldDB" id="A6G121"/>
<proteinExistence type="predicted"/>
<dbReference type="RefSeq" id="WP_006970420.1">
    <property type="nucleotide sequence ID" value="NZ_ABCS01000010.1"/>
</dbReference>
<protein>
    <submittedName>
        <fullName evidence="1">Uncharacterized protein</fullName>
    </submittedName>
</protein>